<evidence type="ECO:0000313" key="2">
    <source>
        <dbReference type="Proteomes" id="UP001586593"/>
    </source>
</evidence>
<organism evidence="1 2">
    <name type="scientific">Phialemonium thermophilum</name>
    <dbReference type="NCBI Taxonomy" id="223376"/>
    <lineage>
        <taxon>Eukaryota</taxon>
        <taxon>Fungi</taxon>
        <taxon>Dikarya</taxon>
        <taxon>Ascomycota</taxon>
        <taxon>Pezizomycotina</taxon>
        <taxon>Sordariomycetes</taxon>
        <taxon>Sordariomycetidae</taxon>
        <taxon>Cephalothecales</taxon>
        <taxon>Cephalothecaceae</taxon>
        <taxon>Phialemonium</taxon>
    </lineage>
</organism>
<dbReference type="Proteomes" id="UP001586593">
    <property type="component" value="Unassembled WGS sequence"/>
</dbReference>
<accession>A0ABR3Y5L3</accession>
<reference evidence="1 2" key="1">
    <citation type="journal article" date="2024" name="Commun. Biol.">
        <title>Comparative genomic analysis of thermophilic fungi reveals convergent evolutionary adaptations and gene losses.</title>
        <authorList>
            <person name="Steindorff A.S."/>
            <person name="Aguilar-Pontes M.V."/>
            <person name="Robinson A.J."/>
            <person name="Andreopoulos B."/>
            <person name="LaButti K."/>
            <person name="Kuo A."/>
            <person name="Mondo S."/>
            <person name="Riley R."/>
            <person name="Otillar R."/>
            <person name="Haridas S."/>
            <person name="Lipzen A."/>
            <person name="Grimwood J."/>
            <person name="Schmutz J."/>
            <person name="Clum A."/>
            <person name="Reid I.D."/>
            <person name="Moisan M.C."/>
            <person name="Butler G."/>
            <person name="Nguyen T.T.M."/>
            <person name="Dewar K."/>
            <person name="Conant G."/>
            <person name="Drula E."/>
            <person name="Henrissat B."/>
            <person name="Hansel C."/>
            <person name="Singer S."/>
            <person name="Hutchinson M.I."/>
            <person name="de Vries R.P."/>
            <person name="Natvig D.O."/>
            <person name="Powell A.J."/>
            <person name="Tsang A."/>
            <person name="Grigoriev I.V."/>
        </authorList>
    </citation>
    <scope>NUCLEOTIDE SEQUENCE [LARGE SCALE GENOMIC DNA]</scope>
    <source>
        <strain evidence="1 2">ATCC 24622</strain>
    </source>
</reference>
<proteinExistence type="predicted"/>
<sequence>MVGKGRKSPSILAGFLYPVTLLYLDLENGTKDLIDCLGRPCQLRQGARVHVYPMVQVYLATPSVSLRYFRGSIEISGSASREPRDCKQTQTPPLGSGYATLGPFMSVFRTKAGTEVLPFKQQGE</sequence>
<name>A0ABR3Y5L3_9PEZI</name>
<gene>
    <name evidence="1" type="ORF">VTK73DRAFT_10018</name>
</gene>
<keyword evidence="2" id="KW-1185">Reference proteome</keyword>
<protein>
    <submittedName>
        <fullName evidence="1">Uncharacterized protein</fullName>
    </submittedName>
</protein>
<dbReference type="EMBL" id="JAZHXJ010000009">
    <property type="protein sequence ID" value="KAL1883092.1"/>
    <property type="molecule type" value="Genomic_DNA"/>
</dbReference>
<evidence type="ECO:0000313" key="1">
    <source>
        <dbReference type="EMBL" id="KAL1883092.1"/>
    </source>
</evidence>
<comment type="caution">
    <text evidence="1">The sequence shown here is derived from an EMBL/GenBank/DDBJ whole genome shotgun (WGS) entry which is preliminary data.</text>
</comment>